<evidence type="ECO:0000313" key="4">
    <source>
        <dbReference type="Proteomes" id="UP000886595"/>
    </source>
</evidence>
<keyword evidence="4" id="KW-1185">Reference proteome</keyword>
<proteinExistence type="predicted"/>
<dbReference type="Pfam" id="PF07734">
    <property type="entry name" value="FBA_1"/>
    <property type="match status" value="1"/>
</dbReference>
<evidence type="ECO:0000313" key="3">
    <source>
        <dbReference type="EMBL" id="KAG2315431.1"/>
    </source>
</evidence>
<name>A0A8X7VQ94_BRACI</name>
<gene>
    <name evidence="3" type="ORF">Bca52824_018553</name>
</gene>
<accession>A0A8X7VQ94</accession>
<keyword evidence="1" id="KW-0472">Membrane</keyword>
<comment type="caution">
    <text evidence="3">The sequence shown here is derived from an EMBL/GenBank/DDBJ whole genome shotgun (WGS) entry which is preliminary data.</text>
</comment>
<feature type="domain" description="F-box associated beta-propeller type 1" evidence="2">
    <location>
        <begin position="15"/>
        <end position="130"/>
    </location>
</feature>
<dbReference type="InterPro" id="IPR006527">
    <property type="entry name" value="F-box-assoc_dom_typ1"/>
</dbReference>
<dbReference type="EMBL" id="JAAMPC010000004">
    <property type="protein sequence ID" value="KAG2315431.1"/>
    <property type="molecule type" value="Genomic_DNA"/>
</dbReference>
<organism evidence="3 4">
    <name type="scientific">Brassica carinata</name>
    <name type="common">Ethiopian mustard</name>
    <name type="synonym">Abyssinian cabbage</name>
    <dbReference type="NCBI Taxonomy" id="52824"/>
    <lineage>
        <taxon>Eukaryota</taxon>
        <taxon>Viridiplantae</taxon>
        <taxon>Streptophyta</taxon>
        <taxon>Embryophyta</taxon>
        <taxon>Tracheophyta</taxon>
        <taxon>Spermatophyta</taxon>
        <taxon>Magnoliopsida</taxon>
        <taxon>eudicotyledons</taxon>
        <taxon>Gunneridae</taxon>
        <taxon>Pentapetalae</taxon>
        <taxon>rosids</taxon>
        <taxon>malvids</taxon>
        <taxon>Brassicales</taxon>
        <taxon>Brassicaceae</taxon>
        <taxon>Brassiceae</taxon>
        <taxon>Brassica</taxon>
    </lineage>
</organism>
<feature type="transmembrane region" description="Helical" evidence="1">
    <location>
        <begin position="12"/>
        <end position="33"/>
    </location>
</feature>
<dbReference type="Proteomes" id="UP000886595">
    <property type="component" value="Unassembled WGS sequence"/>
</dbReference>
<sequence>MHIDKISSGDQSMMVTALIGYNLYLMKVVFVVIEDPFIECKGKLTCLDNKKIKISQVFHGNGLLLCVLKDDATKFIVWNPYWGQTRLIECRYFLRHKGWDKLSYALGYEDKGSSCRTHKFLRFIDQCDDDYAVEDKFYAWMLAVLLVVLLGEVVMFLTSPVST</sequence>
<dbReference type="AlphaFoldDB" id="A0A8X7VQ94"/>
<keyword evidence="1" id="KW-0812">Transmembrane</keyword>
<dbReference type="OrthoDB" id="1023747at2759"/>
<evidence type="ECO:0000259" key="2">
    <source>
        <dbReference type="Pfam" id="PF07734"/>
    </source>
</evidence>
<evidence type="ECO:0000256" key="1">
    <source>
        <dbReference type="SAM" id="Phobius"/>
    </source>
</evidence>
<feature type="transmembrane region" description="Helical" evidence="1">
    <location>
        <begin position="137"/>
        <end position="157"/>
    </location>
</feature>
<keyword evidence="1" id="KW-1133">Transmembrane helix</keyword>
<reference evidence="3 4" key="1">
    <citation type="submission" date="2020-02" db="EMBL/GenBank/DDBJ databases">
        <authorList>
            <person name="Ma Q."/>
            <person name="Huang Y."/>
            <person name="Song X."/>
            <person name="Pei D."/>
        </authorList>
    </citation>
    <scope>NUCLEOTIDE SEQUENCE [LARGE SCALE GENOMIC DNA]</scope>
    <source>
        <strain evidence="3">Sxm20200214</strain>
        <tissue evidence="3">Leaf</tissue>
    </source>
</reference>
<protein>
    <recommendedName>
        <fullName evidence="2">F-box associated beta-propeller type 1 domain-containing protein</fullName>
    </recommendedName>
</protein>